<evidence type="ECO:0000313" key="3">
    <source>
        <dbReference type="Proteomes" id="UP000323917"/>
    </source>
</evidence>
<dbReference type="GO" id="GO:0004672">
    <property type="term" value="F:protein kinase activity"/>
    <property type="evidence" value="ECO:0007669"/>
    <property type="project" value="InterPro"/>
</dbReference>
<reference evidence="2 3" key="1">
    <citation type="submission" date="2019-08" db="EMBL/GenBank/DDBJ databases">
        <title>Deep-cultivation of Planctomycetes and their phenomic and genomic characterization uncovers novel biology.</title>
        <authorList>
            <person name="Wiegand S."/>
            <person name="Jogler M."/>
            <person name="Boedeker C."/>
            <person name="Pinto D."/>
            <person name="Vollmers J."/>
            <person name="Rivas-Marin E."/>
            <person name="Kohn T."/>
            <person name="Peeters S.H."/>
            <person name="Heuer A."/>
            <person name="Rast P."/>
            <person name="Oberbeckmann S."/>
            <person name="Bunk B."/>
            <person name="Jeske O."/>
            <person name="Meyerdierks A."/>
            <person name="Storesund J.E."/>
            <person name="Kallscheuer N."/>
            <person name="Luecker S."/>
            <person name="Lage O.M."/>
            <person name="Pohl T."/>
            <person name="Merkel B.J."/>
            <person name="Hornburger P."/>
            <person name="Mueller R.-W."/>
            <person name="Bruemmer F."/>
            <person name="Labrenz M."/>
            <person name="Spormann A.M."/>
            <person name="Op den Camp H."/>
            <person name="Overmann J."/>
            <person name="Amann R."/>
            <person name="Jetten M.S.M."/>
            <person name="Mascher T."/>
            <person name="Medema M.H."/>
            <person name="Devos D.P."/>
            <person name="Kaster A.-K."/>
            <person name="Ovreas L."/>
            <person name="Rohde M."/>
            <person name="Galperin M.Y."/>
            <person name="Jogler C."/>
        </authorList>
    </citation>
    <scope>NUCLEOTIDE SEQUENCE [LARGE SCALE GENOMIC DNA]</scope>
    <source>
        <strain evidence="2 3">Pr1d</strain>
    </source>
</reference>
<dbReference type="InterPro" id="IPR002575">
    <property type="entry name" value="Aminoglycoside_PTrfase"/>
</dbReference>
<dbReference type="Pfam" id="PF01636">
    <property type="entry name" value="APH"/>
    <property type="match status" value="1"/>
</dbReference>
<dbReference type="PROSITE" id="PS50011">
    <property type="entry name" value="PROTEIN_KINASE_DOM"/>
    <property type="match status" value="1"/>
</dbReference>
<proteinExistence type="predicted"/>
<keyword evidence="3" id="KW-1185">Reference proteome</keyword>
<gene>
    <name evidence="2" type="ORF">Pr1d_50610</name>
</gene>
<dbReference type="OrthoDB" id="9805504at2"/>
<sequence length="337" mass="38238">MSYPVITPGEARVLANKTWTLGDREFRFGERPMLGSEAFVYPLYDSDEQLVAFVRFSLRVLTPERLQRTQWLIGQRLDEKTPVFKAAPYSWLSTFQQGRPDGVSIDFVATLHAAVRGESWRAIKRRCDNEQKLPLMKKRIAAAKQLISHLAILESIGRHGFIHGDVSDGNFMIDLATGEAYLIDFDAFIYTTSDTLKFPRLSFEAGGVKGTIGYMPPELEESTAGEAFPFSDRYARDMLLIELLGFQLGDPIDASPKFWEEPGLTQQKLQKNCRELSLTHLLRPDVFELPEKHRPCSRELAVKAQCQMPDCKIQLAPFTVKVPESSKPVVLRERKAK</sequence>
<dbReference type="Proteomes" id="UP000323917">
    <property type="component" value="Chromosome"/>
</dbReference>
<accession>A0A5B9QJK2</accession>
<dbReference type="Gene3D" id="1.10.510.10">
    <property type="entry name" value="Transferase(Phosphotransferase) domain 1"/>
    <property type="match status" value="1"/>
</dbReference>
<feature type="domain" description="Protein kinase" evidence="1">
    <location>
        <begin position="26"/>
        <end position="319"/>
    </location>
</feature>
<evidence type="ECO:0000259" key="1">
    <source>
        <dbReference type="PROSITE" id="PS50011"/>
    </source>
</evidence>
<dbReference type="InterPro" id="IPR011009">
    <property type="entry name" value="Kinase-like_dom_sf"/>
</dbReference>
<dbReference type="InterPro" id="IPR000719">
    <property type="entry name" value="Prot_kinase_dom"/>
</dbReference>
<protein>
    <recommendedName>
        <fullName evidence="1">Protein kinase domain-containing protein</fullName>
    </recommendedName>
</protein>
<name>A0A5B9QJK2_9BACT</name>
<dbReference type="RefSeq" id="WP_148075907.1">
    <property type="nucleotide sequence ID" value="NZ_CP042913.1"/>
</dbReference>
<dbReference type="SUPFAM" id="SSF56112">
    <property type="entry name" value="Protein kinase-like (PK-like)"/>
    <property type="match status" value="1"/>
</dbReference>
<dbReference type="AlphaFoldDB" id="A0A5B9QJK2"/>
<dbReference type="GO" id="GO:0005524">
    <property type="term" value="F:ATP binding"/>
    <property type="evidence" value="ECO:0007669"/>
    <property type="project" value="InterPro"/>
</dbReference>
<dbReference type="KEGG" id="bgok:Pr1d_50610"/>
<evidence type="ECO:0000313" key="2">
    <source>
        <dbReference type="EMBL" id="QEG37715.1"/>
    </source>
</evidence>
<dbReference type="EMBL" id="CP042913">
    <property type="protein sequence ID" value="QEG37715.1"/>
    <property type="molecule type" value="Genomic_DNA"/>
</dbReference>
<organism evidence="2 3">
    <name type="scientific">Bythopirellula goksoeyrii</name>
    <dbReference type="NCBI Taxonomy" id="1400387"/>
    <lineage>
        <taxon>Bacteria</taxon>
        <taxon>Pseudomonadati</taxon>
        <taxon>Planctomycetota</taxon>
        <taxon>Planctomycetia</taxon>
        <taxon>Pirellulales</taxon>
        <taxon>Lacipirellulaceae</taxon>
        <taxon>Bythopirellula</taxon>
    </lineage>
</organism>